<proteinExistence type="inferred from homology"/>
<keyword evidence="3" id="KW-1003">Cell membrane</keyword>
<evidence type="ECO:0000256" key="3">
    <source>
        <dbReference type="ARBA" id="ARBA00022475"/>
    </source>
</evidence>
<evidence type="ECO:0000256" key="2">
    <source>
        <dbReference type="ARBA" id="ARBA00009670"/>
    </source>
</evidence>
<dbReference type="PANTHER" id="PTHR10566">
    <property type="entry name" value="CHAPERONE-ACTIVITY OF BC1 COMPLEX CABC1 -RELATED"/>
    <property type="match status" value="1"/>
</dbReference>
<dbReference type="RefSeq" id="WP_069189059.1">
    <property type="nucleotide sequence ID" value="NZ_FLYE01000034.1"/>
</dbReference>
<keyword evidence="5 15" id="KW-0808">Transferase</keyword>
<evidence type="ECO:0000313" key="16">
    <source>
        <dbReference type="Proteomes" id="UP000231658"/>
    </source>
</evidence>
<evidence type="ECO:0000313" key="15">
    <source>
        <dbReference type="EMBL" id="SCA56987.1"/>
    </source>
</evidence>
<dbReference type="Pfam" id="PF03109">
    <property type="entry name" value="ABC1"/>
    <property type="match status" value="1"/>
</dbReference>
<dbReference type="GO" id="GO:0004672">
    <property type="term" value="F:protein kinase activity"/>
    <property type="evidence" value="ECO:0007669"/>
    <property type="project" value="InterPro"/>
</dbReference>
<dbReference type="NCBIfam" id="TIGR01982">
    <property type="entry name" value="UbiB"/>
    <property type="match status" value="1"/>
</dbReference>
<evidence type="ECO:0000256" key="13">
    <source>
        <dbReference type="SAM" id="Phobius"/>
    </source>
</evidence>
<feature type="domain" description="Protein kinase" evidence="14">
    <location>
        <begin position="126"/>
        <end position="461"/>
    </location>
</feature>
<keyword evidence="7 13" id="KW-0812">Transmembrane</keyword>
<keyword evidence="12 13" id="KW-0472">Membrane</keyword>
<keyword evidence="11 13" id="KW-1133">Transmembrane helix</keyword>
<dbReference type="InterPro" id="IPR010232">
    <property type="entry name" value="UbiB"/>
</dbReference>
<accession>A0A1C3RI86</accession>
<gene>
    <name evidence="15" type="primary">ubiB</name>
    <name evidence="15" type="ORF">MTBPR1_40010</name>
</gene>
<evidence type="ECO:0000256" key="9">
    <source>
        <dbReference type="ARBA" id="ARBA00022777"/>
    </source>
</evidence>
<comment type="pathway">
    <text evidence="1">Cofactor biosynthesis; ubiquinone biosynthesis [regulation].</text>
</comment>
<dbReference type="AlphaFoldDB" id="A0A1C3RI86"/>
<evidence type="ECO:0000256" key="10">
    <source>
        <dbReference type="ARBA" id="ARBA00022840"/>
    </source>
</evidence>
<dbReference type="InterPro" id="IPR004147">
    <property type="entry name" value="ABC1_dom"/>
</dbReference>
<evidence type="ECO:0000256" key="4">
    <source>
        <dbReference type="ARBA" id="ARBA00022519"/>
    </source>
</evidence>
<comment type="similarity">
    <text evidence="2">Belongs to the protein kinase superfamily. ADCK protein kinase family.</text>
</comment>
<evidence type="ECO:0000256" key="8">
    <source>
        <dbReference type="ARBA" id="ARBA00022741"/>
    </source>
</evidence>
<keyword evidence="10" id="KW-0067">ATP-binding</keyword>
<evidence type="ECO:0000256" key="11">
    <source>
        <dbReference type="ARBA" id="ARBA00022989"/>
    </source>
</evidence>
<dbReference type="PROSITE" id="PS50011">
    <property type="entry name" value="PROTEIN_KINASE_DOM"/>
    <property type="match status" value="1"/>
</dbReference>
<organism evidence="15 16">
    <name type="scientific">Candidatus Terasakiella magnetica</name>
    <dbReference type="NCBI Taxonomy" id="1867952"/>
    <lineage>
        <taxon>Bacteria</taxon>
        <taxon>Pseudomonadati</taxon>
        <taxon>Pseudomonadota</taxon>
        <taxon>Alphaproteobacteria</taxon>
        <taxon>Rhodospirillales</taxon>
        <taxon>Terasakiellaceae</taxon>
        <taxon>Terasakiella</taxon>
    </lineage>
</organism>
<dbReference type="EMBL" id="FLYE01000034">
    <property type="protein sequence ID" value="SCA56987.1"/>
    <property type="molecule type" value="Genomic_DNA"/>
</dbReference>
<dbReference type="InterPro" id="IPR045308">
    <property type="entry name" value="UbiB_bact"/>
</dbReference>
<reference evidence="15 16" key="1">
    <citation type="submission" date="2016-07" db="EMBL/GenBank/DDBJ databases">
        <authorList>
            <person name="Lefevre C.T."/>
        </authorList>
    </citation>
    <scope>NUCLEOTIDE SEQUENCE [LARGE SCALE GENOMIC DNA]</scope>
    <source>
        <strain evidence="15">PR1</strain>
    </source>
</reference>
<evidence type="ECO:0000256" key="12">
    <source>
        <dbReference type="ARBA" id="ARBA00023136"/>
    </source>
</evidence>
<dbReference type="SUPFAM" id="SSF56112">
    <property type="entry name" value="Protein kinase-like (PK-like)"/>
    <property type="match status" value="1"/>
</dbReference>
<dbReference type="GO" id="GO:0006744">
    <property type="term" value="P:ubiquinone biosynthetic process"/>
    <property type="evidence" value="ECO:0007669"/>
    <property type="project" value="UniProtKB-UniPathway"/>
</dbReference>
<evidence type="ECO:0000256" key="7">
    <source>
        <dbReference type="ARBA" id="ARBA00022692"/>
    </source>
</evidence>
<dbReference type="Proteomes" id="UP000231658">
    <property type="component" value="Unassembled WGS sequence"/>
</dbReference>
<evidence type="ECO:0000256" key="1">
    <source>
        <dbReference type="ARBA" id="ARBA00005020"/>
    </source>
</evidence>
<dbReference type="STRING" id="1867952.MTBPR1_40010"/>
<dbReference type="GO" id="GO:0005524">
    <property type="term" value="F:ATP binding"/>
    <property type="evidence" value="ECO:0007669"/>
    <property type="project" value="UniProtKB-KW"/>
</dbReference>
<evidence type="ECO:0000256" key="5">
    <source>
        <dbReference type="ARBA" id="ARBA00022679"/>
    </source>
</evidence>
<dbReference type="InterPro" id="IPR011009">
    <property type="entry name" value="Kinase-like_dom_sf"/>
</dbReference>
<keyword evidence="9" id="KW-0418">Kinase</keyword>
<protein>
    <recommendedName>
        <fullName evidence="14">Protein kinase domain-containing protein</fullName>
    </recommendedName>
</protein>
<evidence type="ECO:0000259" key="14">
    <source>
        <dbReference type="PROSITE" id="PS50011"/>
    </source>
</evidence>
<dbReference type="InterPro" id="IPR000719">
    <property type="entry name" value="Prot_kinase_dom"/>
</dbReference>
<dbReference type="CDD" id="cd13972">
    <property type="entry name" value="UbiB"/>
    <property type="match status" value="1"/>
</dbReference>
<dbReference type="InterPro" id="IPR050154">
    <property type="entry name" value="UbiB_kinase"/>
</dbReference>
<dbReference type="OrthoDB" id="9795390at2"/>
<keyword evidence="16" id="KW-1185">Reference proteome</keyword>
<keyword evidence="4" id="KW-0997">Cell inner membrane</keyword>
<keyword evidence="8" id="KW-0547">Nucleotide-binding</keyword>
<feature type="transmembrane region" description="Helical" evidence="13">
    <location>
        <begin position="21"/>
        <end position="43"/>
    </location>
</feature>
<dbReference type="PANTHER" id="PTHR10566:SF113">
    <property type="entry name" value="PROTEIN ACTIVITY OF BC1 COMPLEX KINASE 7, CHLOROPLASTIC"/>
    <property type="match status" value="1"/>
</dbReference>
<feature type="transmembrane region" description="Helical" evidence="13">
    <location>
        <begin position="493"/>
        <end position="513"/>
    </location>
</feature>
<name>A0A1C3RI86_9PROT</name>
<evidence type="ECO:0000256" key="6">
    <source>
        <dbReference type="ARBA" id="ARBA00022688"/>
    </source>
</evidence>
<keyword evidence="6" id="KW-0831">Ubiquinone biosynthesis</keyword>
<sequence>MLRSLTILKRLMSVALTLARYDVLFLFEQLGIAPAVVFMARLVPVGRVRGIKQMRPGQRLARALHDLGPTAIKLGQALSTRPDVMGEEIAEDLTELQDRLPPFSGKEARRIIEEDLGAPIDEIFSAFDDEAVAAASIAQVHFATLSNGEDVAVKVLRPHIRRDFKADFQLMGTIAEWVERARPDLMRLKLVESVQTLEDTVRFEMDLRFEAAAADEMRENFKEDDYFYIPEVKWPYCAKRVMVLERIHGVNVDEIEKIKELGLNPNDILEKASTAFFNMVFRDGFFHADLHPGNMFVLDDGTLAAVDFGITGRLDHTTQRHLGELLLSFITRDYKKCARVHFEAGWVPMSESEELFTQAARSIAEPIMGLPQNEISMARLLAQLFEVTEYFSMETQPQLIQLQKTMLIAEGVGRNLNPNVNMWFLAEPFIESWMRENLGPQAKVKAVAEETRDTLLRLPRIVANIEETLEDIGKNGLKLDTGKKRKSPNGVSFGWIGWVIATGLAAALGFEYFG</sequence>
<dbReference type="UniPathway" id="UPA00232"/>